<dbReference type="InterPro" id="IPR025724">
    <property type="entry name" value="GAG-pre-integrase_dom"/>
</dbReference>
<evidence type="ECO:0000256" key="16">
    <source>
        <dbReference type="ARBA" id="ARBA00022932"/>
    </source>
</evidence>
<dbReference type="InterPro" id="IPR001584">
    <property type="entry name" value="Integrase_cat-core"/>
</dbReference>
<feature type="compositionally biased region" description="Low complexity" evidence="21">
    <location>
        <begin position="49"/>
        <end position="62"/>
    </location>
</feature>
<dbReference type="Pfam" id="PF22936">
    <property type="entry name" value="Pol_BBD"/>
    <property type="match status" value="1"/>
</dbReference>
<comment type="catalytic activity">
    <reaction evidence="20">
        <text>DNA(n) + a 2'-deoxyribonucleoside 5'-triphosphate = DNA(n+1) + diphosphate</text>
        <dbReference type="Rhea" id="RHEA:22508"/>
        <dbReference type="Rhea" id="RHEA-COMP:17339"/>
        <dbReference type="Rhea" id="RHEA-COMP:17340"/>
        <dbReference type="ChEBI" id="CHEBI:33019"/>
        <dbReference type="ChEBI" id="CHEBI:61560"/>
        <dbReference type="ChEBI" id="CHEBI:173112"/>
        <dbReference type="EC" id="2.7.7.7"/>
    </reaction>
</comment>
<evidence type="ECO:0000256" key="11">
    <source>
        <dbReference type="ARBA" id="ARBA00022840"/>
    </source>
</evidence>
<keyword evidence="3" id="KW-1188">Viral release from host cell</keyword>
<feature type="region of interest" description="Disordered" evidence="21">
    <location>
        <begin position="873"/>
        <end position="900"/>
    </location>
</feature>
<evidence type="ECO:0000256" key="18">
    <source>
        <dbReference type="ARBA" id="ARBA00023172"/>
    </source>
</evidence>
<keyword evidence="12" id="KW-0460">Magnesium</keyword>
<comment type="caution">
    <text evidence="23">The sequence shown here is derived from an EMBL/GenBank/DDBJ whole genome shotgun (WGS) entry which is preliminary data.</text>
</comment>
<evidence type="ECO:0000313" key="24">
    <source>
        <dbReference type="Proteomes" id="UP001213000"/>
    </source>
</evidence>
<dbReference type="GO" id="GO:0006508">
    <property type="term" value="P:proteolysis"/>
    <property type="evidence" value="ECO:0007669"/>
    <property type="project" value="UniProtKB-KW"/>
</dbReference>
<dbReference type="GO" id="GO:0032196">
    <property type="term" value="P:transposition"/>
    <property type="evidence" value="ECO:0007669"/>
    <property type="project" value="UniProtKB-KW"/>
</dbReference>
<evidence type="ECO:0000256" key="5">
    <source>
        <dbReference type="ARBA" id="ARBA00022695"/>
    </source>
</evidence>
<evidence type="ECO:0000256" key="12">
    <source>
        <dbReference type="ARBA" id="ARBA00022842"/>
    </source>
</evidence>
<evidence type="ECO:0000256" key="21">
    <source>
        <dbReference type="SAM" id="MobiDB-lite"/>
    </source>
</evidence>
<dbReference type="InterPro" id="IPR054722">
    <property type="entry name" value="PolX-like_BBD"/>
</dbReference>
<dbReference type="SUPFAM" id="SSF53098">
    <property type="entry name" value="Ribonuclease H-like"/>
    <property type="match status" value="1"/>
</dbReference>
<dbReference type="GO" id="GO:0015074">
    <property type="term" value="P:DNA integration"/>
    <property type="evidence" value="ECO:0007669"/>
    <property type="project" value="UniProtKB-KW"/>
</dbReference>
<keyword evidence="6" id="KW-0540">Nuclease</keyword>
<dbReference type="Pfam" id="PF14223">
    <property type="entry name" value="Retrotran_gag_2"/>
    <property type="match status" value="1"/>
</dbReference>
<evidence type="ECO:0000256" key="17">
    <source>
        <dbReference type="ARBA" id="ARBA00023113"/>
    </source>
</evidence>
<keyword evidence="7" id="KW-0479">Metal-binding</keyword>
<name>A0AAD5VF82_9AGAR</name>
<keyword evidence="13" id="KW-0694">RNA-binding</keyword>
<keyword evidence="10" id="KW-0378">Hydrolase</keyword>
<dbReference type="InterPro" id="IPR036397">
    <property type="entry name" value="RNaseH_sf"/>
</dbReference>
<dbReference type="PANTHER" id="PTHR42648">
    <property type="entry name" value="TRANSPOSASE, PUTATIVE-RELATED"/>
    <property type="match status" value="1"/>
</dbReference>
<keyword evidence="17" id="KW-0917">Virion maturation</keyword>
<dbReference type="InterPro" id="IPR039537">
    <property type="entry name" value="Retrotran_Ty1/copia-like"/>
</dbReference>
<dbReference type="GO" id="GO:0005524">
    <property type="term" value="F:ATP binding"/>
    <property type="evidence" value="ECO:0007669"/>
    <property type="project" value="UniProtKB-KW"/>
</dbReference>
<comment type="function">
    <text evidence="1">The aspartyl protease (PR) mediates the proteolytic cleavages of the Gag and Gag-Pol polyproteins after assembly of the VLP.</text>
</comment>
<gene>
    <name evidence="23" type="ORF">NP233_g12081</name>
</gene>
<keyword evidence="18" id="KW-0233">DNA recombination</keyword>
<accession>A0AAD5VF82</accession>
<evidence type="ECO:0000256" key="6">
    <source>
        <dbReference type="ARBA" id="ARBA00022722"/>
    </source>
</evidence>
<evidence type="ECO:0000313" key="23">
    <source>
        <dbReference type="EMBL" id="KAJ3555983.1"/>
    </source>
</evidence>
<keyword evidence="9" id="KW-0255">Endonuclease</keyword>
<dbReference type="Pfam" id="PF00665">
    <property type="entry name" value="rve"/>
    <property type="match status" value="1"/>
</dbReference>
<feature type="region of interest" description="Disordered" evidence="21">
    <location>
        <begin position="43"/>
        <end position="66"/>
    </location>
</feature>
<evidence type="ECO:0000256" key="15">
    <source>
        <dbReference type="ARBA" id="ARBA00022918"/>
    </source>
</evidence>
<keyword evidence="24" id="KW-1185">Reference proteome</keyword>
<dbReference type="GO" id="GO:0046872">
    <property type="term" value="F:metal ion binding"/>
    <property type="evidence" value="ECO:0007669"/>
    <property type="project" value="UniProtKB-KW"/>
</dbReference>
<dbReference type="Gene3D" id="3.30.420.10">
    <property type="entry name" value="Ribonuclease H-like superfamily/Ribonuclease H"/>
    <property type="match status" value="1"/>
</dbReference>
<dbReference type="GO" id="GO:0003723">
    <property type="term" value="F:RNA binding"/>
    <property type="evidence" value="ECO:0007669"/>
    <property type="project" value="UniProtKB-KW"/>
</dbReference>
<evidence type="ECO:0000256" key="14">
    <source>
        <dbReference type="ARBA" id="ARBA00022908"/>
    </source>
</evidence>
<evidence type="ECO:0000256" key="13">
    <source>
        <dbReference type="ARBA" id="ARBA00022884"/>
    </source>
</evidence>
<dbReference type="EMBL" id="JANIEX010001624">
    <property type="protein sequence ID" value="KAJ3555983.1"/>
    <property type="molecule type" value="Genomic_DNA"/>
</dbReference>
<evidence type="ECO:0000256" key="8">
    <source>
        <dbReference type="ARBA" id="ARBA00022741"/>
    </source>
</evidence>
<proteinExistence type="predicted"/>
<keyword evidence="16" id="KW-0239">DNA-directed DNA polymerase</keyword>
<evidence type="ECO:0000256" key="2">
    <source>
        <dbReference type="ARBA" id="ARBA00022578"/>
    </source>
</evidence>
<dbReference type="GO" id="GO:0005634">
    <property type="term" value="C:nucleus"/>
    <property type="evidence" value="ECO:0007669"/>
    <property type="project" value="UniProtKB-ARBA"/>
</dbReference>
<keyword evidence="4" id="KW-0645">Protease</keyword>
<dbReference type="GO" id="GO:0003964">
    <property type="term" value="F:RNA-directed DNA polymerase activity"/>
    <property type="evidence" value="ECO:0007669"/>
    <property type="project" value="UniProtKB-KW"/>
</dbReference>
<protein>
    <recommendedName>
        <fullName evidence="22">Integrase catalytic domain-containing protein</fullName>
    </recommendedName>
</protein>
<sequence length="993" mass="110556">MEEALRHIEAGRDWFAMWLGQVSATPDNSYSYKNSYPDGGDYSQDAWMPTPSIDPPSSITEPPVKDPSHAMTTAKAAKTVWDEFWKKHEAMHERMLKVETEGKKMARLNCERLKLTVSVIVYEWGWDEDKTPPISTKKLVCKADRAEIIMDYHKEVRQYDSYMNEWHLCHKFTDELYAESPGSSMPGSLSQSEVTLIPSLPCDVPPQSLSLPLPPSSPQPDLHMWRLRYIYPMEVRSPETPVKPPACFDVDNTNDGPDDGNTSSMMVSLGLGDEAADDDDAYMYTAVYTQWEKRWEKYNTWKVNDSAVMGWMKGALEPTQWLHVTAAKTAKEMWNLLYELYFVSRKGTQLHFHIWELWHQTWDESTTTMTQFIGKMLELRQCILNCGEDIGDRMLIQAIFMDKAINEKGKKAAGELVLISSGSGSQKGSNGGGKKSEKKPAKHSKPRLDNECFDCGAKGVWCGHPECSNPKCKGGGSKPQSGGSANIAVDRLKPLRDREVGKILMAVEGDELGAGLILDCGATSHMFCKKELFVEMVPEVLGEYVTVGGHNRVSVAVTLTNVLYVPELGHNLVTLGALHKAGASVASTKDGLVVMHGGEQLFKATLGGVGDALYLIEHIGRHEEKALVASSGSMRLWHRRMGHLSPSAIRAMSKQDMVRDLNLDAPLDYGHLCDSCMHGKSHKLPLPQASTSEYSKMELLVMDLTGPMSVLTWDGELYALVVLEVSCRYPVGKLLKSKDEVGRVVRDVVVLLERQSGQKAMRLRSDNGTEFVNTTMEAFFRRNGIIHKTMNLYLPEQNGMAERALAIYFEMVRDVRFIEDESLSNLATVDVCGVEASAEQVNELVDSALVRDLAPTAMSRSQPLTRLSPVTRIGEAHQVHPKKTTPSTPPPTTPTEDESVYLTPTTTPSLQDLIAKVHPTENTTDGVDVPARRSSKWVSLPARKTSSCIQKPVERYGFIAHGDEVLKVRKCLIANISTLEEPQSYEDVLRSPF</sequence>
<organism evidence="23 24">
    <name type="scientific">Leucocoprinus birnbaumii</name>
    <dbReference type="NCBI Taxonomy" id="56174"/>
    <lineage>
        <taxon>Eukaryota</taxon>
        <taxon>Fungi</taxon>
        <taxon>Dikarya</taxon>
        <taxon>Basidiomycota</taxon>
        <taxon>Agaricomycotina</taxon>
        <taxon>Agaricomycetes</taxon>
        <taxon>Agaricomycetidae</taxon>
        <taxon>Agaricales</taxon>
        <taxon>Agaricineae</taxon>
        <taxon>Agaricaceae</taxon>
        <taxon>Leucocoprinus</taxon>
    </lineage>
</organism>
<dbReference type="GO" id="GO:0008233">
    <property type="term" value="F:peptidase activity"/>
    <property type="evidence" value="ECO:0007669"/>
    <property type="project" value="UniProtKB-KW"/>
</dbReference>
<reference evidence="23" key="1">
    <citation type="submission" date="2022-07" db="EMBL/GenBank/DDBJ databases">
        <title>Genome Sequence of Leucocoprinus birnbaumii.</title>
        <authorList>
            <person name="Buettner E."/>
        </authorList>
    </citation>
    <scope>NUCLEOTIDE SEQUENCE</scope>
    <source>
        <strain evidence="23">VT141</strain>
    </source>
</reference>
<dbReference type="PANTHER" id="PTHR42648:SF11">
    <property type="entry name" value="TRANSPOSON TY4-P GAG-POL POLYPROTEIN"/>
    <property type="match status" value="1"/>
</dbReference>
<evidence type="ECO:0000256" key="19">
    <source>
        <dbReference type="ARBA" id="ARBA00048173"/>
    </source>
</evidence>
<evidence type="ECO:0000256" key="4">
    <source>
        <dbReference type="ARBA" id="ARBA00022670"/>
    </source>
</evidence>
<dbReference type="Proteomes" id="UP001213000">
    <property type="component" value="Unassembled WGS sequence"/>
</dbReference>
<evidence type="ECO:0000256" key="3">
    <source>
        <dbReference type="ARBA" id="ARBA00022612"/>
    </source>
</evidence>
<evidence type="ECO:0000256" key="7">
    <source>
        <dbReference type="ARBA" id="ARBA00022723"/>
    </source>
</evidence>
<dbReference type="GO" id="GO:0006310">
    <property type="term" value="P:DNA recombination"/>
    <property type="evidence" value="ECO:0007669"/>
    <property type="project" value="UniProtKB-KW"/>
</dbReference>
<keyword evidence="5" id="KW-0548">Nucleotidyltransferase</keyword>
<dbReference type="GO" id="GO:0004519">
    <property type="term" value="F:endonuclease activity"/>
    <property type="evidence" value="ECO:0007669"/>
    <property type="project" value="UniProtKB-KW"/>
</dbReference>
<keyword evidence="15" id="KW-0695">RNA-directed DNA polymerase</keyword>
<feature type="domain" description="Integrase catalytic" evidence="22">
    <location>
        <begin position="683"/>
        <end position="877"/>
    </location>
</feature>
<evidence type="ECO:0000256" key="10">
    <source>
        <dbReference type="ARBA" id="ARBA00022801"/>
    </source>
</evidence>
<keyword evidence="11" id="KW-0067">ATP-binding</keyword>
<evidence type="ECO:0000259" key="22">
    <source>
        <dbReference type="PROSITE" id="PS50994"/>
    </source>
</evidence>
<keyword evidence="16" id="KW-0808">Transferase</keyword>
<dbReference type="AlphaFoldDB" id="A0AAD5VF82"/>
<dbReference type="GO" id="GO:0003887">
    <property type="term" value="F:DNA-directed DNA polymerase activity"/>
    <property type="evidence" value="ECO:0007669"/>
    <property type="project" value="UniProtKB-KW"/>
</dbReference>
<keyword evidence="8" id="KW-0547">Nucleotide-binding</keyword>
<dbReference type="InterPro" id="IPR012337">
    <property type="entry name" value="RNaseH-like_sf"/>
</dbReference>
<comment type="catalytic activity">
    <reaction evidence="19">
        <text>DNA(n) + a 2'-deoxyribonucleoside 5'-triphosphate = DNA(n+1) + diphosphate</text>
        <dbReference type="Rhea" id="RHEA:22508"/>
        <dbReference type="Rhea" id="RHEA-COMP:17339"/>
        <dbReference type="Rhea" id="RHEA-COMP:17340"/>
        <dbReference type="ChEBI" id="CHEBI:33019"/>
        <dbReference type="ChEBI" id="CHEBI:61560"/>
        <dbReference type="ChEBI" id="CHEBI:173112"/>
        <dbReference type="EC" id="2.7.7.49"/>
    </reaction>
</comment>
<evidence type="ECO:0000256" key="20">
    <source>
        <dbReference type="ARBA" id="ARBA00049244"/>
    </source>
</evidence>
<dbReference type="PROSITE" id="PS50994">
    <property type="entry name" value="INTEGRASE"/>
    <property type="match status" value="1"/>
</dbReference>
<feature type="region of interest" description="Disordered" evidence="21">
    <location>
        <begin position="422"/>
        <end position="446"/>
    </location>
</feature>
<dbReference type="Pfam" id="PF13976">
    <property type="entry name" value="gag_pre-integrs"/>
    <property type="match status" value="1"/>
</dbReference>
<evidence type="ECO:0000256" key="9">
    <source>
        <dbReference type="ARBA" id="ARBA00022759"/>
    </source>
</evidence>
<keyword evidence="14" id="KW-0229">DNA integration</keyword>
<evidence type="ECO:0000256" key="1">
    <source>
        <dbReference type="ARBA" id="ARBA00002180"/>
    </source>
</evidence>
<keyword evidence="2" id="KW-0815">Transposition</keyword>